<dbReference type="RefSeq" id="XP_009168981.1">
    <property type="nucleotide sequence ID" value="XM_009170717.1"/>
</dbReference>
<accession>A0A074ZIU7</accession>
<dbReference type="KEGG" id="ovi:T265_05652"/>
<reference evidence="1 2" key="1">
    <citation type="submission" date="2013-11" db="EMBL/GenBank/DDBJ databases">
        <title>Opisthorchis viverrini - life in the bile duct.</title>
        <authorList>
            <person name="Young N.D."/>
            <person name="Nagarajan N."/>
            <person name="Lin S.J."/>
            <person name="Korhonen P.K."/>
            <person name="Jex A.R."/>
            <person name="Hall R.S."/>
            <person name="Safavi-Hemami H."/>
            <person name="Kaewkong W."/>
            <person name="Bertrand D."/>
            <person name="Gao S."/>
            <person name="Seet Q."/>
            <person name="Wongkham S."/>
            <person name="Teh B.T."/>
            <person name="Wongkham C."/>
            <person name="Intapan P.M."/>
            <person name="Maleewong W."/>
            <person name="Yang X."/>
            <person name="Hu M."/>
            <person name="Wang Z."/>
            <person name="Hofmann A."/>
            <person name="Sternberg P.W."/>
            <person name="Tan P."/>
            <person name="Wang J."/>
            <person name="Gasser R.B."/>
        </authorList>
    </citation>
    <scope>NUCLEOTIDE SEQUENCE [LARGE SCALE GENOMIC DNA]</scope>
</reference>
<dbReference type="EMBL" id="KL596727">
    <property type="protein sequence ID" value="KER27248.1"/>
    <property type="molecule type" value="Genomic_DNA"/>
</dbReference>
<keyword evidence="2" id="KW-1185">Reference proteome</keyword>
<proteinExistence type="predicted"/>
<name>A0A074ZIU7_OPIVI</name>
<dbReference type="AlphaFoldDB" id="A0A074ZIU7"/>
<evidence type="ECO:0000313" key="1">
    <source>
        <dbReference type="EMBL" id="KER27248.1"/>
    </source>
</evidence>
<evidence type="ECO:0000313" key="2">
    <source>
        <dbReference type="Proteomes" id="UP000054324"/>
    </source>
</evidence>
<protein>
    <submittedName>
        <fullName evidence="1">Uncharacterized protein</fullName>
    </submittedName>
</protein>
<gene>
    <name evidence="1" type="ORF">T265_05652</name>
</gene>
<dbReference type="Proteomes" id="UP000054324">
    <property type="component" value="Unassembled WGS sequence"/>
</dbReference>
<dbReference type="GeneID" id="20319834"/>
<dbReference type="CTD" id="20319834"/>
<sequence>MKNITKNSRTRSPERNLSGVVPQISSLLAQLPSLHQSDALLQSKLDGTRQISSVASEFRLDERINGIPLNLSSFNRIKLIENFPTTAGVSASCPLSDSAFNFLIDVIMEGDISLSSKDRFYNAAVRFILLYGSENWLRTSKDFHCLTIDVFRVLPESGGDTGAAMLNDISSFANKFRFAVENILIPKIGLIPSSWVAGTLRGASNNTLLIIITIAAVVNHINTLVKPAGVFLESRGSNPERG</sequence>
<organism evidence="1 2">
    <name type="scientific">Opisthorchis viverrini</name>
    <name type="common">Southeast Asian liver fluke</name>
    <dbReference type="NCBI Taxonomy" id="6198"/>
    <lineage>
        <taxon>Eukaryota</taxon>
        <taxon>Metazoa</taxon>
        <taxon>Spiralia</taxon>
        <taxon>Lophotrochozoa</taxon>
        <taxon>Platyhelminthes</taxon>
        <taxon>Trematoda</taxon>
        <taxon>Digenea</taxon>
        <taxon>Opisthorchiida</taxon>
        <taxon>Opisthorchiata</taxon>
        <taxon>Opisthorchiidae</taxon>
        <taxon>Opisthorchis</taxon>
    </lineage>
</organism>